<evidence type="ECO:0000256" key="2">
    <source>
        <dbReference type="SAM" id="MobiDB-lite"/>
    </source>
</evidence>
<dbReference type="Proteomes" id="UP000237144">
    <property type="component" value="Unassembled WGS sequence"/>
</dbReference>
<feature type="region of interest" description="Disordered" evidence="2">
    <location>
        <begin position="30"/>
        <end position="105"/>
    </location>
</feature>
<sequence>MLSLRTSSLAVSPFRSGPSFATPRRLLSASSSSLSSSTGGQPRSFPSKLHPGLYYHQNHPHLDPAHQGTTTLVSYLPTPPPSLKFSPTTIGTLRPLKNPSPGPSRVFSVELGRGGDVALTSESALDGPEADEGVPPISPRTLTENPDFLRLVHEVISMNLADDAWLQTQAKSVHADTHIHISDQRQPADANRIADPQDILGSVLVQNSHLVPDSYEPNHVAYRLVTEAGLMRLPGGLGERLREACERVWELEREAAAEEAAAEEAAAAEQSQQ</sequence>
<feature type="coiled-coil region" evidence="1">
    <location>
        <begin position="241"/>
        <end position="273"/>
    </location>
</feature>
<dbReference type="AlphaFoldDB" id="A0A2S5BBX6"/>
<protein>
    <submittedName>
        <fullName evidence="3">Uncharacterized protein</fullName>
    </submittedName>
</protein>
<name>A0A2S5BBX6_9BASI</name>
<organism evidence="3 4">
    <name type="scientific">Rhodotorula taiwanensis</name>
    <dbReference type="NCBI Taxonomy" id="741276"/>
    <lineage>
        <taxon>Eukaryota</taxon>
        <taxon>Fungi</taxon>
        <taxon>Dikarya</taxon>
        <taxon>Basidiomycota</taxon>
        <taxon>Pucciniomycotina</taxon>
        <taxon>Microbotryomycetes</taxon>
        <taxon>Sporidiobolales</taxon>
        <taxon>Sporidiobolaceae</taxon>
        <taxon>Rhodotorula</taxon>
    </lineage>
</organism>
<reference evidence="3 4" key="1">
    <citation type="journal article" date="2018" name="Front. Microbiol.">
        <title>Prospects for Fungal Bioremediation of Acidic Radioactive Waste Sites: Characterization and Genome Sequence of Rhodotorula taiwanensis MD1149.</title>
        <authorList>
            <person name="Tkavc R."/>
            <person name="Matrosova V.Y."/>
            <person name="Grichenko O.E."/>
            <person name="Gostincar C."/>
            <person name="Volpe R.P."/>
            <person name="Klimenkova P."/>
            <person name="Gaidamakova E.K."/>
            <person name="Zhou C.E."/>
            <person name="Stewart B.J."/>
            <person name="Lyman M.G."/>
            <person name="Malfatti S.A."/>
            <person name="Rubinfeld B."/>
            <person name="Courtot M."/>
            <person name="Singh J."/>
            <person name="Dalgard C.L."/>
            <person name="Hamilton T."/>
            <person name="Frey K.G."/>
            <person name="Gunde-Cimerman N."/>
            <person name="Dugan L."/>
            <person name="Daly M.J."/>
        </authorList>
    </citation>
    <scope>NUCLEOTIDE SEQUENCE [LARGE SCALE GENOMIC DNA]</scope>
    <source>
        <strain evidence="3 4">MD1149</strain>
    </source>
</reference>
<evidence type="ECO:0000313" key="4">
    <source>
        <dbReference type="Proteomes" id="UP000237144"/>
    </source>
</evidence>
<proteinExistence type="predicted"/>
<dbReference type="EMBL" id="PJQD01000026">
    <property type="protein sequence ID" value="POY74272.1"/>
    <property type="molecule type" value="Genomic_DNA"/>
</dbReference>
<accession>A0A2S5BBX6</accession>
<dbReference type="PANTHER" id="PTHR37331:SF1">
    <property type="entry name" value="YALI0F11671P"/>
    <property type="match status" value="1"/>
</dbReference>
<keyword evidence="4" id="KW-1185">Reference proteome</keyword>
<dbReference type="PANTHER" id="PTHR37331">
    <property type="entry name" value="YALI0F11671P"/>
    <property type="match status" value="1"/>
</dbReference>
<dbReference type="OrthoDB" id="5397701at2759"/>
<keyword evidence="1" id="KW-0175">Coiled coil</keyword>
<dbReference type="STRING" id="741276.A0A2S5BBX6"/>
<evidence type="ECO:0000256" key="1">
    <source>
        <dbReference type="SAM" id="Coils"/>
    </source>
</evidence>
<gene>
    <name evidence="3" type="ORF">BMF94_2710</name>
</gene>
<comment type="caution">
    <text evidence="3">The sequence shown here is derived from an EMBL/GenBank/DDBJ whole genome shotgun (WGS) entry which is preliminary data.</text>
</comment>
<evidence type="ECO:0000313" key="3">
    <source>
        <dbReference type="EMBL" id="POY74272.1"/>
    </source>
</evidence>